<dbReference type="Proteomes" id="UP000319161">
    <property type="component" value="Segment"/>
</dbReference>
<dbReference type="EMBL" id="MK967384">
    <property type="protein sequence ID" value="QDM56356.1"/>
    <property type="molecule type" value="Genomic_DNA"/>
</dbReference>
<evidence type="ECO:0000313" key="2">
    <source>
        <dbReference type="Proteomes" id="UP000319161"/>
    </source>
</evidence>
<protein>
    <submittedName>
        <fullName evidence="1">Head-to-tail stopper</fullName>
    </submittedName>
</protein>
<organism evidence="1 2">
    <name type="scientific">Gordonia phage Sidious</name>
    <dbReference type="NCBI Taxonomy" id="2591118"/>
    <lineage>
        <taxon>Viruses</taxon>
        <taxon>Duplodnaviria</taxon>
        <taxon>Heunggongvirae</taxon>
        <taxon>Uroviricota</taxon>
        <taxon>Caudoviricetes</taxon>
        <taxon>Sidiousvirus</taxon>
        <taxon>Sidiousvirus sidious</taxon>
    </lineage>
</organism>
<evidence type="ECO:0000313" key="1">
    <source>
        <dbReference type="EMBL" id="QDM56356.1"/>
    </source>
</evidence>
<proteinExistence type="predicted"/>
<dbReference type="KEGG" id="vg:77930883"/>
<sequence length="121" mass="13357">MRAPLTGARLPTRRRHPMTIERFFTREFSVKRHLGDGATGPVVSEPVSLRGRIKHENRIVIDDKGNEVVSTTKISMSIDTPTIPTGSAASIDNGPWRTVIAESRHVGGFANSPDYYSIDLN</sequence>
<reference evidence="1 2" key="1">
    <citation type="submission" date="2019-05" db="EMBL/GenBank/DDBJ databases">
        <authorList>
            <person name="Burnell J."/>
            <person name="Dorr H."/>
            <person name="Griffin H."/>
            <person name="Jordan N."/>
            <person name="Molloy S.D."/>
            <person name="Garlena R.A."/>
            <person name="Russell D.A."/>
            <person name="Pope W.H."/>
            <person name="Jacobs-Sera D."/>
            <person name="Hatfull G.F."/>
        </authorList>
    </citation>
    <scope>NUCLEOTIDE SEQUENCE [LARGE SCALE GENOMIC DNA]</scope>
</reference>
<gene>
    <name evidence="1" type="primary">9</name>
    <name evidence="1" type="ORF">SEA_SIDIOUS_9</name>
</gene>
<dbReference type="RefSeq" id="YP_010655027.1">
    <property type="nucleotide sequence ID" value="NC_070819.1"/>
</dbReference>
<keyword evidence="2" id="KW-1185">Reference proteome</keyword>
<accession>A0A515MI54</accession>
<dbReference type="GeneID" id="77930883"/>
<name>A0A515MI54_9CAUD</name>